<dbReference type="Proteomes" id="UP001057402">
    <property type="component" value="Chromosome 7"/>
</dbReference>
<keyword evidence="2" id="KW-1185">Reference proteome</keyword>
<organism evidence="1 2">
    <name type="scientific">Melastoma candidum</name>
    <dbReference type="NCBI Taxonomy" id="119954"/>
    <lineage>
        <taxon>Eukaryota</taxon>
        <taxon>Viridiplantae</taxon>
        <taxon>Streptophyta</taxon>
        <taxon>Embryophyta</taxon>
        <taxon>Tracheophyta</taxon>
        <taxon>Spermatophyta</taxon>
        <taxon>Magnoliopsida</taxon>
        <taxon>eudicotyledons</taxon>
        <taxon>Gunneridae</taxon>
        <taxon>Pentapetalae</taxon>
        <taxon>rosids</taxon>
        <taxon>malvids</taxon>
        <taxon>Myrtales</taxon>
        <taxon>Melastomataceae</taxon>
        <taxon>Melastomatoideae</taxon>
        <taxon>Melastomateae</taxon>
        <taxon>Melastoma</taxon>
    </lineage>
</organism>
<reference evidence="2" key="1">
    <citation type="journal article" date="2023" name="Front. Plant Sci.">
        <title>Chromosomal-level genome assembly of Melastoma candidum provides insights into trichome evolution.</title>
        <authorList>
            <person name="Zhong Y."/>
            <person name="Wu W."/>
            <person name="Sun C."/>
            <person name="Zou P."/>
            <person name="Liu Y."/>
            <person name="Dai S."/>
            <person name="Zhou R."/>
        </authorList>
    </citation>
    <scope>NUCLEOTIDE SEQUENCE [LARGE SCALE GENOMIC DNA]</scope>
</reference>
<name>A0ACB9P2M4_9MYRT</name>
<sequence length="101" mass="11718">MHYDRNSQLSGKWIERVPYGYWKGNPYVDTRRDLLKCNVSEEHDRNARLFVQMSRPKPVPDASSRLLHPEPCAFEALLAHKEHGQGPIPQVRRPLGQHPPL</sequence>
<protein>
    <submittedName>
        <fullName evidence="1">Uncharacterized protein</fullName>
    </submittedName>
</protein>
<evidence type="ECO:0000313" key="2">
    <source>
        <dbReference type="Proteomes" id="UP001057402"/>
    </source>
</evidence>
<comment type="caution">
    <text evidence="1">The sequence shown here is derived from an EMBL/GenBank/DDBJ whole genome shotgun (WGS) entry which is preliminary data.</text>
</comment>
<dbReference type="EMBL" id="CM042886">
    <property type="protein sequence ID" value="KAI4343258.1"/>
    <property type="molecule type" value="Genomic_DNA"/>
</dbReference>
<gene>
    <name evidence="1" type="ORF">MLD38_027786</name>
</gene>
<accession>A0ACB9P2M4</accession>
<evidence type="ECO:0000313" key="1">
    <source>
        <dbReference type="EMBL" id="KAI4343258.1"/>
    </source>
</evidence>
<proteinExistence type="predicted"/>